<dbReference type="InterPro" id="IPR017517">
    <property type="entry name" value="Maleyloyr_isom"/>
</dbReference>
<dbReference type="InterPro" id="IPR024344">
    <property type="entry name" value="MDMPI_metal-binding"/>
</dbReference>
<dbReference type="PANTHER" id="PTHR40758:SF1">
    <property type="entry name" value="CONSERVED PROTEIN"/>
    <property type="match status" value="1"/>
</dbReference>
<dbReference type="EMBL" id="CP095749">
    <property type="protein sequence ID" value="WEB41086.1"/>
    <property type="molecule type" value="Genomic_DNA"/>
</dbReference>
<accession>A0ABY8A8R3</accession>
<dbReference type="Pfam" id="PF11716">
    <property type="entry name" value="MDMPI_N"/>
    <property type="match status" value="1"/>
</dbReference>
<dbReference type="InterPro" id="IPR034660">
    <property type="entry name" value="DinB/YfiT-like"/>
</dbReference>
<gene>
    <name evidence="2" type="ORF">MOV08_18555</name>
</gene>
<evidence type="ECO:0000259" key="1">
    <source>
        <dbReference type="Pfam" id="PF11716"/>
    </source>
</evidence>
<keyword evidence="3" id="KW-1185">Reference proteome</keyword>
<dbReference type="SUPFAM" id="SSF109854">
    <property type="entry name" value="DinB/YfiT-like putative metalloenzymes"/>
    <property type="match status" value="1"/>
</dbReference>
<reference evidence="2 3" key="1">
    <citation type="submission" date="2022-03" db="EMBL/GenBank/DDBJ databases">
        <title>Streptomyces yunnanensis P86,complete genome.</title>
        <authorList>
            <person name="Chen S."/>
            <person name="Zhang Q."/>
        </authorList>
    </citation>
    <scope>NUCLEOTIDE SEQUENCE [LARGE SCALE GENOMIC DNA]</scope>
    <source>
        <strain evidence="2 3">P86</strain>
    </source>
</reference>
<dbReference type="NCBIfam" id="TIGR03083">
    <property type="entry name" value="maleylpyruvate isomerase family mycothiol-dependent enzyme"/>
    <property type="match status" value="1"/>
</dbReference>
<keyword evidence="2" id="KW-0413">Isomerase</keyword>
<dbReference type="GO" id="GO:0016853">
    <property type="term" value="F:isomerase activity"/>
    <property type="evidence" value="ECO:0007669"/>
    <property type="project" value="UniProtKB-KW"/>
</dbReference>
<name>A0ABY8A8R3_9ACTN</name>
<organism evidence="2 3">
    <name type="scientific">Streptomyces yunnanensis</name>
    <dbReference type="NCBI Taxonomy" id="156453"/>
    <lineage>
        <taxon>Bacteria</taxon>
        <taxon>Bacillati</taxon>
        <taxon>Actinomycetota</taxon>
        <taxon>Actinomycetes</taxon>
        <taxon>Kitasatosporales</taxon>
        <taxon>Streptomycetaceae</taxon>
        <taxon>Streptomyces</taxon>
    </lineage>
</organism>
<dbReference type="RefSeq" id="WP_275308170.1">
    <property type="nucleotide sequence ID" value="NZ_CP095749.1"/>
</dbReference>
<dbReference type="Proteomes" id="UP001218629">
    <property type="component" value="Chromosome"/>
</dbReference>
<evidence type="ECO:0000313" key="2">
    <source>
        <dbReference type="EMBL" id="WEB41086.1"/>
    </source>
</evidence>
<protein>
    <submittedName>
        <fullName evidence="2">Maleylpyruvate isomerase N-terminal domain-containing protein</fullName>
    </submittedName>
</protein>
<feature type="domain" description="Mycothiol-dependent maleylpyruvate isomerase metal-binding" evidence="1">
    <location>
        <begin position="11"/>
        <end position="137"/>
    </location>
</feature>
<sequence length="292" mass="30772">MASMSYDRHCAEIVAQSALLRTRLDGADLSAPVPTCPGWTLARLVRHLGGAHRWAETIIRTRAADPVPDDLVDDVSGHPDVDAATLGAWLTDGAEQLADALRAAGSDAPVWTVAPGGTPAFWARRMTHETVVHRADATFVAAQAPGGSAGADRPFAVVEDVAVDALDEWMSFGSLPVVRETTPRIADFMGRGHTLRFQATDAAPEAAADWLIALGADALTWRRPPSPDALAAPATTTVHGALSDLLLLVYGRIPTRGAAPAPVGAGTGPVEIRGDVPLLDAWLHAVSFWLRE</sequence>
<dbReference type="PANTHER" id="PTHR40758">
    <property type="entry name" value="CONSERVED PROTEIN"/>
    <property type="match status" value="1"/>
</dbReference>
<proteinExistence type="predicted"/>
<evidence type="ECO:0000313" key="3">
    <source>
        <dbReference type="Proteomes" id="UP001218629"/>
    </source>
</evidence>